<name>A0ABD1LLR1_9FABA</name>
<reference evidence="9 10" key="1">
    <citation type="submission" date="2024-08" db="EMBL/GenBank/DDBJ databases">
        <title>Insights into the chromosomal genome structure of Flemingia macrophylla.</title>
        <authorList>
            <person name="Ding Y."/>
            <person name="Zhao Y."/>
            <person name="Bi W."/>
            <person name="Wu M."/>
            <person name="Zhao G."/>
            <person name="Gong Y."/>
            <person name="Li W."/>
            <person name="Zhang P."/>
        </authorList>
    </citation>
    <scope>NUCLEOTIDE SEQUENCE [LARGE SCALE GENOMIC DNA]</scope>
    <source>
        <strain evidence="9">DYQJB</strain>
        <tissue evidence="9">Leaf</tissue>
    </source>
</reference>
<dbReference type="AlphaFoldDB" id="A0ABD1LLR1"/>
<feature type="transmembrane region" description="Helical" evidence="8">
    <location>
        <begin position="6"/>
        <end position="25"/>
    </location>
</feature>
<dbReference type="Proteomes" id="UP001603857">
    <property type="component" value="Unassembled WGS sequence"/>
</dbReference>
<keyword evidence="8" id="KW-0472">Membrane</keyword>
<protein>
    <recommendedName>
        <fullName evidence="11">Cytochrome P450</fullName>
    </recommendedName>
</protein>
<keyword evidence="8" id="KW-0812">Transmembrane</keyword>
<keyword evidence="10" id="KW-1185">Reference proteome</keyword>
<dbReference type="GO" id="GO:0046872">
    <property type="term" value="F:metal ion binding"/>
    <property type="evidence" value="ECO:0007669"/>
    <property type="project" value="UniProtKB-KW"/>
</dbReference>
<evidence type="ECO:0000256" key="8">
    <source>
        <dbReference type="SAM" id="Phobius"/>
    </source>
</evidence>
<accession>A0ABD1LLR1</accession>
<evidence type="ECO:0008006" key="11">
    <source>
        <dbReference type="Google" id="ProtNLM"/>
    </source>
</evidence>
<evidence type="ECO:0000256" key="4">
    <source>
        <dbReference type="ARBA" id="ARBA00022723"/>
    </source>
</evidence>
<keyword evidence="8" id="KW-1133">Transmembrane helix</keyword>
<keyword evidence="7" id="KW-0503">Monooxygenase</keyword>
<dbReference type="InterPro" id="IPR036396">
    <property type="entry name" value="Cyt_P450_sf"/>
</dbReference>
<dbReference type="PANTHER" id="PTHR24296">
    <property type="entry name" value="CYTOCHROME P450"/>
    <property type="match status" value="1"/>
</dbReference>
<comment type="cofactor">
    <cofactor evidence="1">
        <name>heme</name>
        <dbReference type="ChEBI" id="CHEBI:30413"/>
    </cofactor>
</comment>
<organism evidence="9 10">
    <name type="scientific">Flemingia macrophylla</name>
    <dbReference type="NCBI Taxonomy" id="520843"/>
    <lineage>
        <taxon>Eukaryota</taxon>
        <taxon>Viridiplantae</taxon>
        <taxon>Streptophyta</taxon>
        <taxon>Embryophyta</taxon>
        <taxon>Tracheophyta</taxon>
        <taxon>Spermatophyta</taxon>
        <taxon>Magnoliopsida</taxon>
        <taxon>eudicotyledons</taxon>
        <taxon>Gunneridae</taxon>
        <taxon>Pentapetalae</taxon>
        <taxon>rosids</taxon>
        <taxon>fabids</taxon>
        <taxon>Fabales</taxon>
        <taxon>Fabaceae</taxon>
        <taxon>Papilionoideae</taxon>
        <taxon>50 kb inversion clade</taxon>
        <taxon>NPAAA clade</taxon>
        <taxon>indigoferoid/millettioid clade</taxon>
        <taxon>Phaseoleae</taxon>
        <taxon>Flemingia</taxon>
    </lineage>
</organism>
<keyword evidence="6" id="KW-0408">Iron</keyword>
<evidence type="ECO:0000313" key="10">
    <source>
        <dbReference type="Proteomes" id="UP001603857"/>
    </source>
</evidence>
<dbReference type="GO" id="GO:0004497">
    <property type="term" value="F:monooxygenase activity"/>
    <property type="evidence" value="ECO:0007669"/>
    <property type="project" value="UniProtKB-KW"/>
</dbReference>
<dbReference type="SUPFAM" id="SSF48264">
    <property type="entry name" value="Cytochrome P450"/>
    <property type="match status" value="1"/>
</dbReference>
<dbReference type="InterPro" id="IPR002403">
    <property type="entry name" value="Cyt_P450_E_grp-IV"/>
</dbReference>
<sequence length="422" mass="48451">MTFADFLLAAVIAVIFVAIVIKIHGNRDFDKKRKFHPVSGTVVHQLFNFHRLLEYMIDLTIQWKTYRLLSFIRSEVYTANPANIQHILATNFANYGKGWYHHSVLSDFLGDSIFTLDGEKWRHQRKAASYQFSTKMLRDFSCSVFKSNAVKLAGKVSEAAISNNIIEMQDLFMNSTLDSVCKVILGVELDTMCGTYKEGTEFSNAFEEVSAAIMYRYFNFLWRIMRFLNIGSEAVLRNSLRVVDQFVYNLIRSKIEQIQKLPDNSPVMKGDVLSRFIELKETDPKYLRDISLSFILAGKDTTAITLSWFLYELCKHPDDVQEKIAQEIRGATNVAAGSTIDELADSVTEENQEKMQYLHAALNETLRLHPAVSVEGKFCFSDDTWPDGFSVRKGDLISFQPYVMGRMKFLWGDDAEKFRPER</sequence>
<evidence type="ECO:0000256" key="5">
    <source>
        <dbReference type="ARBA" id="ARBA00023002"/>
    </source>
</evidence>
<evidence type="ECO:0000313" key="9">
    <source>
        <dbReference type="EMBL" id="KAL2324462.1"/>
    </source>
</evidence>
<dbReference type="PRINTS" id="PR00465">
    <property type="entry name" value="EP450IV"/>
</dbReference>
<keyword evidence="3" id="KW-0349">Heme</keyword>
<dbReference type="InterPro" id="IPR001128">
    <property type="entry name" value="Cyt_P450"/>
</dbReference>
<evidence type="ECO:0000256" key="6">
    <source>
        <dbReference type="ARBA" id="ARBA00023004"/>
    </source>
</evidence>
<keyword evidence="5" id="KW-0560">Oxidoreductase</keyword>
<comment type="caution">
    <text evidence="9">The sequence shown here is derived from an EMBL/GenBank/DDBJ whole genome shotgun (WGS) entry which is preliminary data.</text>
</comment>
<evidence type="ECO:0000256" key="7">
    <source>
        <dbReference type="ARBA" id="ARBA00023033"/>
    </source>
</evidence>
<proteinExistence type="inferred from homology"/>
<comment type="similarity">
    <text evidence="2">Belongs to the cytochrome P450 family.</text>
</comment>
<evidence type="ECO:0000256" key="2">
    <source>
        <dbReference type="ARBA" id="ARBA00010617"/>
    </source>
</evidence>
<dbReference type="PRINTS" id="PR00385">
    <property type="entry name" value="P450"/>
</dbReference>
<evidence type="ECO:0000256" key="1">
    <source>
        <dbReference type="ARBA" id="ARBA00001971"/>
    </source>
</evidence>
<dbReference type="Gene3D" id="1.10.630.10">
    <property type="entry name" value="Cytochrome P450"/>
    <property type="match status" value="1"/>
</dbReference>
<dbReference type="EMBL" id="JBGMDY010000008">
    <property type="protein sequence ID" value="KAL2324462.1"/>
    <property type="molecule type" value="Genomic_DNA"/>
</dbReference>
<gene>
    <name evidence="9" type="ORF">Fmac_023520</name>
</gene>
<dbReference type="Pfam" id="PF00067">
    <property type="entry name" value="p450"/>
    <property type="match status" value="1"/>
</dbReference>
<evidence type="ECO:0000256" key="3">
    <source>
        <dbReference type="ARBA" id="ARBA00022617"/>
    </source>
</evidence>
<keyword evidence="4" id="KW-0479">Metal-binding</keyword>